<dbReference type="AlphaFoldDB" id="V2QIY5"/>
<reference evidence="1" key="1">
    <citation type="journal article" date="2014" name="Genome Announc.">
        <title>Draft genome sequences of the altered schaedler flora, a defined bacterial community from gnotobiotic mice.</title>
        <authorList>
            <person name="Wannemuehler M.J."/>
            <person name="Overstreet A.M."/>
            <person name="Ward D.V."/>
            <person name="Phillips G.J."/>
        </authorList>
    </citation>
    <scope>NUCLEOTIDE SEQUENCE</scope>
    <source>
        <strain evidence="1">ASF457</strain>
    </source>
</reference>
<dbReference type="GO" id="GO:0006935">
    <property type="term" value="P:chemotaxis"/>
    <property type="evidence" value="ECO:0007669"/>
    <property type="project" value="InterPro"/>
</dbReference>
<reference evidence="1" key="2">
    <citation type="submission" date="2022-05" db="EMBL/GenBank/DDBJ databases">
        <authorList>
            <person name="Proctor A.L."/>
            <person name="Phillips G.J."/>
            <person name="Wannemuehler M.J."/>
        </authorList>
    </citation>
    <scope>NUCLEOTIDE SEQUENCE</scope>
    <source>
        <strain evidence="1">ASF457</strain>
    </source>
</reference>
<evidence type="ECO:0000313" key="1">
    <source>
        <dbReference type="EMBL" id="USF23757.1"/>
    </source>
</evidence>
<dbReference type="CDD" id="cd00732">
    <property type="entry name" value="CheW"/>
    <property type="match status" value="1"/>
</dbReference>
<dbReference type="Gene3D" id="1.10.287.500">
    <property type="entry name" value="Helix hairpin bin"/>
    <property type="match status" value="1"/>
</dbReference>
<dbReference type="GO" id="GO:0007165">
    <property type="term" value="P:signal transduction"/>
    <property type="evidence" value="ECO:0007669"/>
    <property type="project" value="InterPro"/>
</dbReference>
<name>V2QIY5_9BACT</name>
<accession>V2QIY5</accession>
<dbReference type="PANTHER" id="PTHR22617:SF23">
    <property type="entry name" value="CHEMOTAXIS PROTEIN CHEW"/>
    <property type="match status" value="1"/>
</dbReference>
<protein>
    <submittedName>
        <fullName evidence="1">Uncharacterized protein</fullName>
    </submittedName>
</protein>
<organism evidence="1 2">
    <name type="scientific">Mucispirillum schaedleri ASF457</name>
    <dbReference type="NCBI Taxonomy" id="1379858"/>
    <lineage>
        <taxon>Bacteria</taxon>
        <taxon>Pseudomonadati</taxon>
        <taxon>Deferribacterota</taxon>
        <taxon>Deferribacteres</taxon>
        <taxon>Deferribacterales</taxon>
        <taxon>Mucispirillaceae</taxon>
        <taxon>Mucispirillum</taxon>
    </lineage>
</organism>
<dbReference type="SMART" id="SM00260">
    <property type="entry name" value="CheW"/>
    <property type="match status" value="1"/>
</dbReference>
<dbReference type="GO" id="GO:0005829">
    <property type="term" value="C:cytosol"/>
    <property type="evidence" value="ECO:0007669"/>
    <property type="project" value="TreeGrafter"/>
</dbReference>
<dbReference type="InterPro" id="IPR002545">
    <property type="entry name" value="CheW-lke_dom"/>
</dbReference>
<dbReference type="PROSITE" id="PS50851">
    <property type="entry name" value="CHEW"/>
    <property type="match status" value="1"/>
</dbReference>
<dbReference type="Proteomes" id="UP000017429">
    <property type="component" value="Chromosome"/>
</dbReference>
<dbReference type="InterPro" id="IPR039315">
    <property type="entry name" value="CheW"/>
</dbReference>
<dbReference type="SUPFAM" id="SSF75708">
    <property type="entry name" value="Chemotaxis phosphatase CheZ"/>
    <property type="match status" value="1"/>
</dbReference>
<dbReference type="SUPFAM" id="SSF50341">
    <property type="entry name" value="CheW-like"/>
    <property type="match status" value="1"/>
</dbReference>
<proteinExistence type="predicted"/>
<dbReference type="RefSeq" id="WP_023275129.1">
    <property type="nucleotide sequence ID" value="NZ_CP097562.1"/>
</dbReference>
<dbReference type="Gene3D" id="2.40.50.180">
    <property type="entry name" value="CheA-289, Domain 4"/>
    <property type="match status" value="1"/>
</dbReference>
<dbReference type="Gene3D" id="2.30.30.40">
    <property type="entry name" value="SH3 Domains"/>
    <property type="match status" value="1"/>
</dbReference>
<keyword evidence="2" id="KW-1185">Reference proteome</keyword>
<dbReference type="InterPro" id="IPR036061">
    <property type="entry name" value="CheW-like_dom_sf"/>
</dbReference>
<sequence length="572" mass="63826">MSEELFDDVEQSEYAEEMDQIQLVGVKLGDEEYAIDVLKINTIIRSIEITIVPRMESYILGVMNLRGKVVPVIDLRVRFNLAKNDFDKATRIIVVNINNENIGFVVDEVTEVMRIKRSMVEPTPPLVGSIGQEYILGICKYDSRLIMLLDIDRVINESEASESELRKKMLGSTKQTVLAPIAAPEPAAPAPVQEQHAEDTMLPDANSVETPVISAEADEGDSAIETGSADSDIEDNIDALIARELAMREAETDELNKKKRKPQLNPDDVLKDALEQSNAIFQIDSSDQIEQNDLDSLIAKELAMREAETDELNKKHREEKKNTDIDIDLSVVDPDAVPMVEIITHPVEEQYEEERLTPEVGIDTSPAANPTSDGESVQVSIKELKRIADKIISGDETGSKIGVNIKGEIGELLRLILDTKNRVDEIDPLIEKSKENLPNVTSMLEGVNDDTEKATINLMEASDSMADFYKSFISDIAALKKLANKEHEDEFMALYEKIVNNLSEAESLGFKILESLEFQDITEQKLRKVIKSIEDMGSRIGTIVGFLQVSDSKSSSEFRRNREQLLVDYGLA</sequence>
<dbReference type="eggNOG" id="COG0835">
    <property type="taxonomic scope" value="Bacteria"/>
</dbReference>
<dbReference type="OrthoDB" id="9794382at2"/>
<dbReference type="KEGG" id="msch:N508_000824"/>
<dbReference type="Pfam" id="PF01584">
    <property type="entry name" value="CheW"/>
    <property type="match status" value="1"/>
</dbReference>
<dbReference type="eggNOG" id="COG3143">
    <property type="taxonomic scope" value="Bacteria"/>
</dbReference>
<dbReference type="PANTHER" id="PTHR22617">
    <property type="entry name" value="CHEMOTAXIS SENSOR HISTIDINE KINASE-RELATED"/>
    <property type="match status" value="1"/>
</dbReference>
<gene>
    <name evidence="1" type="ORF">N508_000824</name>
</gene>
<dbReference type="EMBL" id="CP097562">
    <property type="protein sequence ID" value="USF23757.1"/>
    <property type="molecule type" value="Genomic_DNA"/>
</dbReference>
<evidence type="ECO:0000313" key="2">
    <source>
        <dbReference type="Proteomes" id="UP000017429"/>
    </source>
</evidence>
<reference evidence="1" key="3">
    <citation type="submission" date="2022-06" db="EMBL/GenBank/DDBJ databases">
        <title>Resources to Facilitate Use of the Altered Schaedler Flora (ASF) Mouse Model to Study Microbiome Function.</title>
        <authorList>
            <person name="Proctor A."/>
            <person name="Parvinroo S."/>
            <person name="Richie T."/>
            <person name="Jia X."/>
            <person name="Lee S.T.M."/>
            <person name="Karp P.D."/>
            <person name="Paley S."/>
            <person name="Kostic A.D."/>
            <person name="Pierre J.F."/>
            <person name="Wannemuehler M.J."/>
            <person name="Phillips G.J."/>
        </authorList>
    </citation>
    <scope>NUCLEOTIDE SEQUENCE</scope>
    <source>
        <strain evidence="1">ASF457</strain>
    </source>
</reference>